<dbReference type="PROSITE" id="PS50088">
    <property type="entry name" value="ANK_REPEAT"/>
    <property type="match status" value="5"/>
</dbReference>
<gene>
    <name evidence="4" type="ORF">B0T14DRAFT_565722</name>
</gene>
<feature type="repeat" description="ANK" evidence="3">
    <location>
        <begin position="296"/>
        <end position="332"/>
    </location>
</feature>
<feature type="repeat" description="ANK" evidence="3">
    <location>
        <begin position="176"/>
        <end position="208"/>
    </location>
</feature>
<dbReference type="EMBL" id="JAULSU010000004">
    <property type="protein sequence ID" value="KAK0618812.1"/>
    <property type="molecule type" value="Genomic_DNA"/>
</dbReference>
<feature type="repeat" description="ANK" evidence="3">
    <location>
        <begin position="261"/>
        <end position="285"/>
    </location>
</feature>
<evidence type="ECO:0000256" key="1">
    <source>
        <dbReference type="ARBA" id="ARBA00022737"/>
    </source>
</evidence>
<evidence type="ECO:0000256" key="2">
    <source>
        <dbReference type="ARBA" id="ARBA00023043"/>
    </source>
</evidence>
<reference evidence="4" key="1">
    <citation type="submission" date="2023-06" db="EMBL/GenBank/DDBJ databases">
        <title>Genome-scale phylogeny and comparative genomics of the fungal order Sordariales.</title>
        <authorList>
            <consortium name="Lawrence Berkeley National Laboratory"/>
            <person name="Hensen N."/>
            <person name="Bonometti L."/>
            <person name="Westerberg I."/>
            <person name="Brannstrom I.O."/>
            <person name="Guillou S."/>
            <person name="Cros-Aarteil S."/>
            <person name="Calhoun S."/>
            <person name="Haridas S."/>
            <person name="Kuo A."/>
            <person name="Mondo S."/>
            <person name="Pangilinan J."/>
            <person name="Riley R."/>
            <person name="Labutti K."/>
            <person name="Andreopoulos B."/>
            <person name="Lipzen A."/>
            <person name="Chen C."/>
            <person name="Yanf M."/>
            <person name="Daum C."/>
            <person name="Ng V."/>
            <person name="Clum A."/>
            <person name="Steindorff A."/>
            <person name="Ohm R."/>
            <person name="Martin F."/>
            <person name="Silar P."/>
            <person name="Natvig D."/>
            <person name="Lalanne C."/>
            <person name="Gautier V."/>
            <person name="Ament-Velasquez S.L."/>
            <person name="Kruys A."/>
            <person name="Hutchinson M.I."/>
            <person name="Powell A.J."/>
            <person name="Barry K."/>
            <person name="Miller A.N."/>
            <person name="Grigoriev I.V."/>
            <person name="Debuchy R."/>
            <person name="Gladieux P."/>
            <person name="Thoren M.H."/>
            <person name="Johannesson H."/>
        </authorList>
    </citation>
    <scope>NUCLEOTIDE SEQUENCE</scope>
    <source>
        <strain evidence="4">CBS 606.72</strain>
    </source>
</reference>
<feature type="repeat" description="ANK" evidence="3">
    <location>
        <begin position="83"/>
        <end position="112"/>
    </location>
</feature>
<proteinExistence type="predicted"/>
<organism evidence="4 5">
    <name type="scientific">Immersiella caudata</name>
    <dbReference type="NCBI Taxonomy" id="314043"/>
    <lineage>
        <taxon>Eukaryota</taxon>
        <taxon>Fungi</taxon>
        <taxon>Dikarya</taxon>
        <taxon>Ascomycota</taxon>
        <taxon>Pezizomycotina</taxon>
        <taxon>Sordariomycetes</taxon>
        <taxon>Sordariomycetidae</taxon>
        <taxon>Sordariales</taxon>
        <taxon>Lasiosphaeriaceae</taxon>
        <taxon>Immersiella</taxon>
    </lineage>
</organism>
<keyword evidence="5" id="KW-1185">Reference proteome</keyword>
<dbReference type="InterPro" id="IPR002110">
    <property type="entry name" value="Ankyrin_rpt"/>
</dbReference>
<evidence type="ECO:0000256" key="3">
    <source>
        <dbReference type="PROSITE-ProRule" id="PRU00023"/>
    </source>
</evidence>
<evidence type="ECO:0000313" key="5">
    <source>
        <dbReference type="Proteomes" id="UP001175000"/>
    </source>
</evidence>
<name>A0AA39WNT0_9PEZI</name>
<dbReference type="PROSITE" id="PS50297">
    <property type="entry name" value="ANK_REP_REGION"/>
    <property type="match status" value="3"/>
</dbReference>
<dbReference type="SMART" id="SM00248">
    <property type="entry name" value="ANK"/>
    <property type="match status" value="8"/>
</dbReference>
<dbReference type="Pfam" id="PF12796">
    <property type="entry name" value="Ank_2"/>
    <property type="match status" value="3"/>
</dbReference>
<keyword evidence="1" id="KW-0677">Repeat</keyword>
<sequence length="392" mass="43357">MNNIGQRPFSWAVRHAPEAVTQLLARYQPPLHETEPWTTGWSPIREVMDAARASISSNDLKTTRNLITTLLEAGFDANAVMADGWTALSAAVRYGSRETVDLLLQKGAKADADILRMSIKHGQPSVAQLLLQHTGIILDEGGGEKPPLIYAARKKRNQHAWLLLEAGYSPNVQDSIGWTALHHALQQDNEPLAWLLMSKSASPNIQNEHKRTAIHFAVERRNLAMLHLLCMCIPWQHSEASGQDGETRQPTRPRLDLVDEQGMTPIHRAVLTNNLGVLQILLRCGGRECLDVRDHSGAAPLHHAVTLDWKMGSGHIAAELLTAGASLNVLDDRKTTPLMWAAERGDLEFVVFLLQRGAYKHARDAENHTAEDLATTGGHANVASCIKWWTHL</sequence>
<comment type="caution">
    <text evidence="4">The sequence shown here is derived from an EMBL/GenBank/DDBJ whole genome shotgun (WGS) entry which is preliminary data.</text>
</comment>
<dbReference type="Pfam" id="PF00023">
    <property type="entry name" value="Ank"/>
    <property type="match status" value="1"/>
</dbReference>
<dbReference type="PANTHER" id="PTHR24198">
    <property type="entry name" value="ANKYRIN REPEAT AND PROTEIN KINASE DOMAIN-CONTAINING PROTEIN"/>
    <property type="match status" value="1"/>
</dbReference>
<dbReference type="AlphaFoldDB" id="A0AA39WNT0"/>
<dbReference type="InterPro" id="IPR036770">
    <property type="entry name" value="Ankyrin_rpt-contain_sf"/>
</dbReference>
<evidence type="ECO:0000313" key="4">
    <source>
        <dbReference type="EMBL" id="KAK0618812.1"/>
    </source>
</evidence>
<protein>
    <submittedName>
        <fullName evidence="4">Ankyrin repeat-containing domain protein</fullName>
    </submittedName>
</protein>
<keyword evidence="2 3" id="KW-0040">ANK repeat</keyword>
<dbReference type="SUPFAM" id="SSF48403">
    <property type="entry name" value="Ankyrin repeat"/>
    <property type="match status" value="1"/>
</dbReference>
<dbReference type="Proteomes" id="UP001175000">
    <property type="component" value="Unassembled WGS sequence"/>
</dbReference>
<dbReference type="Gene3D" id="1.25.40.20">
    <property type="entry name" value="Ankyrin repeat-containing domain"/>
    <property type="match status" value="3"/>
</dbReference>
<accession>A0AA39WNT0</accession>
<dbReference type="PANTHER" id="PTHR24198:SF165">
    <property type="entry name" value="ANKYRIN REPEAT-CONTAINING PROTEIN-RELATED"/>
    <property type="match status" value="1"/>
</dbReference>
<feature type="repeat" description="ANK" evidence="3">
    <location>
        <begin position="333"/>
        <end position="365"/>
    </location>
</feature>